<protein>
    <submittedName>
        <fullName evidence="10">PKD domain-containing protein</fullName>
    </submittedName>
</protein>
<dbReference type="Pfam" id="PF13585">
    <property type="entry name" value="CHU_C"/>
    <property type="match status" value="1"/>
</dbReference>
<feature type="chain" id="PRO_5022910205" evidence="7">
    <location>
        <begin position="23"/>
        <end position="2567"/>
    </location>
</feature>
<evidence type="ECO:0000256" key="6">
    <source>
        <dbReference type="SAM" id="MobiDB-lite"/>
    </source>
</evidence>
<dbReference type="Gene3D" id="2.60.40.10">
    <property type="entry name" value="Immunoglobulins"/>
    <property type="match status" value="6"/>
</dbReference>
<gene>
    <name evidence="10" type="ORF">ES692_15505</name>
</gene>
<evidence type="ECO:0000256" key="4">
    <source>
        <dbReference type="ARBA" id="ARBA00022989"/>
    </source>
</evidence>
<dbReference type="InterPro" id="IPR035986">
    <property type="entry name" value="PKD_dom_sf"/>
</dbReference>
<dbReference type="Proteomes" id="UP000321938">
    <property type="component" value="Unassembled WGS sequence"/>
</dbReference>
<feature type="domain" description="PKD" evidence="8">
    <location>
        <begin position="365"/>
        <end position="427"/>
    </location>
</feature>
<dbReference type="GO" id="GO:0006816">
    <property type="term" value="P:calcium ion transport"/>
    <property type="evidence" value="ECO:0007669"/>
    <property type="project" value="TreeGrafter"/>
</dbReference>
<dbReference type="PANTHER" id="PTHR46730">
    <property type="entry name" value="POLYCYSTIN-1"/>
    <property type="match status" value="1"/>
</dbReference>
<keyword evidence="5" id="KW-0472">Membrane</keyword>
<dbReference type="Pfam" id="PF18911">
    <property type="entry name" value="PKD_4"/>
    <property type="match status" value="3"/>
</dbReference>
<evidence type="ECO:0000256" key="1">
    <source>
        <dbReference type="ARBA" id="ARBA00004141"/>
    </source>
</evidence>
<evidence type="ECO:0000256" key="5">
    <source>
        <dbReference type="ARBA" id="ARBA00023136"/>
    </source>
</evidence>
<dbReference type="SMART" id="SM00089">
    <property type="entry name" value="PKD"/>
    <property type="match status" value="5"/>
</dbReference>
<dbReference type="Pfam" id="PF19406">
    <property type="entry name" value="PKD_5"/>
    <property type="match status" value="2"/>
</dbReference>
<reference evidence="10 11" key="1">
    <citation type="submission" date="2019-08" db="EMBL/GenBank/DDBJ databases">
        <title>Genome of Psychroserpens burtonensis ACAM 167.</title>
        <authorList>
            <person name="Bowman J.P."/>
        </authorList>
    </citation>
    <scope>NUCLEOTIDE SEQUENCE [LARGE SCALE GENOMIC DNA]</scope>
    <source>
        <strain evidence="10 11">ACAM 167</strain>
    </source>
</reference>
<evidence type="ECO:0000259" key="8">
    <source>
        <dbReference type="PROSITE" id="PS50093"/>
    </source>
</evidence>
<dbReference type="GO" id="GO:0005261">
    <property type="term" value="F:monoatomic cation channel activity"/>
    <property type="evidence" value="ECO:0007669"/>
    <property type="project" value="TreeGrafter"/>
</dbReference>
<keyword evidence="3" id="KW-0677">Repeat</keyword>
<feature type="domain" description="PKD" evidence="8">
    <location>
        <begin position="170"/>
        <end position="213"/>
    </location>
</feature>
<evidence type="ECO:0000313" key="10">
    <source>
        <dbReference type="EMBL" id="TXE15686.1"/>
    </source>
</evidence>
<keyword evidence="4" id="KW-1133">Transmembrane helix</keyword>
<dbReference type="InterPro" id="IPR026341">
    <property type="entry name" value="T9SS_type_B"/>
</dbReference>
<dbReference type="InterPro" id="IPR007110">
    <property type="entry name" value="Ig-like_dom"/>
</dbReference>
<evidence type="ECO:0000259" key="9">
    <source>
        <dbReference type="PROSITE" id="PS50835"/>
    </source>
</evidence>
<evidence type="ECO:0000256" key="3">
    <source>
        <dbReference type="ARBA" id="ARBA00022737"/>
    </source>
</evidence>
<feature type="domain" description="Ig-like" evidence="9">
    <location>
        <begin position="917"/>
        <end position="1017"/>
    </location>
</feature>
<dbReference type="SUPFAM" id="SSF49299">
    <property type="entry name" value="PKD domain"/>
    <property type="match status" value="5"/>
</dbReference>
<dbReference type="PROSITE" id="PS50835">
    <property type="entry name" value="IG_LIKE"/>
    <property type="match status" value="2"/>
</dbReference>
<comment type="caution">
    <text evidence="10">The sequence shown here is derived from an EMBL/GenBank/DDBJ whole genome shotgun (WGS) entry which is preliminary data.</text>
</comment>
<feature type="region of interest" description="Disordered" evidence="6">
    <location>
        <begin position="758"/>
        <end position="777"/>
    </location>
</feature>
<evidence type="ECO:0000256" key="7">
    <source>
        <dbReference type="SAM" id="SignalP"/>
    </source>
</evidence>
<dbReference type="InterPro" id="IPR025667">
    <property type="entry name" value="SprB_repeat"/>
</dbReference>
<dbReference type="Gene3D" id="2.60.40.740">
    <property type="match status" value="2"/>
</dbReference>
<sequence length="2567" mass="274754">MRNNKYIYLGITFFILMSSAIASNTIKVASNSLAPPPTVDFDFDNNTCSGQSVSFISIVTGDGGFEYTWDFGDGSTSTQQNPNHTFQALGCGTQNFNVTLTVTDINGLSGTDTQTVTIRERPDISFVDTNPGVAGDFNNCGNSDLSDEFFIELDNESTSLACIGTYNINWGDGDSQSNVSFPISHNYIGFGTYNMQITAIGDNGCTNTITYSVKNASNPSGGLATPGDTLNLCAPTEDIQFVISTWGENTSDTTYEVDYGDGTTVLYSQIELEASIYYNASNPSASIPFPIQPHSYTETSCPDEFVARLWIRNACAPDPNPATVPNIRIIISPDANFTAPETSCVNTATQFINITEPGFGFNCSSDVDFIWDFGDGSAPYETSTYENVNHTYTSSGTYTVTLIADNNICDVTEYSQTICIEGPLNPTFTTNNNEGCVPYNTVLNNTTNLMDQCDIPTYEWVINYTASFCGTSSGANFINGTDSNSVNPEIDFTNPGTYELVLQATNLCGTTSSLPQEIIVKSPPQVTINGIDDFCETASIITPSATVDNCGPNNATYIWSINVGTSPTDWEFINGTDENSPLPEISFYTPNTYFLNLEVTNSCGSNTDNEEFIFSPVPSITNVVFEQIICSGTSTEEIIFESSYPNSSYDWSGSSPSGNISGIILTGTTDNIPSHILTLNSGTSGTVVYSVTPFLVDSCPGDPFQFTITINEGPSIATQPVGSAYCIDGSADVLTFTLNGNSTGTINYQWYYNTDGNTDPIDPNTEAVPSPEGEQADYQPPTDTLGTFYYFCIISFSGSGSCSEIATIPVAITVTPNVVISNEEPLTQIICAGADAGELSFTTNSGGAGVITLNWFLSDDNVIDGTDTQVGTTNTYDPGVLNTSGTYYYYATVDVDESLGCSDVSSEIFSIEVLEDPEVTITPVDQTICTNIPANLLVAQVSGGIDINTDGTIDNADYEFQWFLNSNPVTETNNSDADVSTFNHDSALPAGVYNYYCEISQPNGLDCDGTSNTVTITVNEGPSIVTQPLDGAYCIDGVPDVLTFVLSGNVTGTPTYQWYYNTDGNTDPIDPNTIAVASPEGIQVDYLPPTDTEGTLYYFCVISFSGTGSCSEIFTTATSIEVVPNVVISGETPVNQTICSGASASELSFTTSSGGTGTITYNWYSSNDAVIDASDIPVGTNATIFNPGVLNTSGTYYYYATVDVDESLGCLDVSSEIFSIEVVEDPEVTITPVDQTICTNVSANLLVAQVSGGIDINTDGTIDNADYEFQWFLNSNPVTEANDADGEVSTFDHDSALPAGVYNYYCEISQPNGLDCNGTSNTVTITVNEGPSIVTQPLDGTYCIDGVPNVLTFVLSGNVTGNPTYQWYYNTDGNTGPTDPNTIAVASPEGQQTDYQPPTDTEGTLYYFCVISFSGTGSCSEIFTTAASIEVVPNVVISGETPLTQTICSGASASELSFATNNQGTGTITYNWYSSNDAVIDASDIPVGTNATIFNIGVLNTSGTYYYYATVDVDESLGCLDVSSEIFSIEVVEDPEVIIAPVDQTICTNVPANLLVAQVSGGIDINNDGTIDNADYEFQWFLNSNPVTEANDADGEVSTFDHDSVLPAGVYNYYCEISQPNGLDCDGTSNTVTITVNEGPSIAAQPVGDEYCLGDTINSLEVVIVNGVGVPNYQWYSNDTNDTDTPNLIGTDSNILNILNTNVGLLYYYCVITFSNGGCGDLVSEIVAITINQVPEISNYEVLICSNNSFTVIPDNTNGDVVPLNTTYTWTIPTINPVGAITGASEEMTPVNEISQFLENTTINPASVTYTVTPISGDCVGVDFEVVVTVNPSILVTAIPLDNDCFESNNASIEITVVGGVPFANGNLYNITWTGPNGFSSTDEDIFNLEIGTYLLNIEDDGGCPYSETFTISEPEILVFGVTDFDPQTISCFGANDGTIGITVEGGTSAYTYSWTLDGLPFSANEDLSNLGPGTYEITATDVNNCGPIIQNFLIEEPPLLVVSLDAQTNVLCFGESTGAIAINVVGGRPDYIYSWIGPSGFTSVNQNIDSLIAGTYTITVTDDSGCTDLLDLEIIQNDEITIDITTTEIECYGDNDASITINNITGGVSPYDISWSNFGTGNNQTNLSAGTYTITITDSENCSRDFPIIIEEAPIFLIDPVVTQMSCSGENDASIVLNFVGGIAPVTVVWNDDASAGVERNNLAPGTYSVTITDGTPCTIEDSFTIFNILPLEVSANVTNALDCDDTNSGAINLLIEGGTPPFSFIWSNGETTEDLENSPPNNYTVLVTDFNGCEIEGSWTVNRFEPLAVLVDTQSEVDCEAQIVNQIFVAIASGGVPPFQFNWSSGTVSGTNNELMTTDENGLVILEVIDSLGCSTNFSFNVETPVLGDPDFDTSSFGFINYGVFAIQDPIQFTNTATGDYVSVLWDFGDGSFSAEENPIHSYLQVGNYVVTQTVTYPFGCVYTKIVTLIVEKGYQLIMPDAFTPNEDGLNDFFGPEYIGLDKLELNIYDTWGSLVYSESGDDIRGWDGKINDEEAENGNYYYTFSASTFYEDVIEKQGAFVFIK</sequence>
<organism evidence="10 11">
    <name type="scientific">Psychroserpens burtonensis</name>
    <dbReference type="NCBI Taxonomy" id="49278"/>
    <lineage>
        <taxon>Bacteria</taxon>
        <taxon>Pseudomonadati</taxon>
        <taxon>Bacteroidota</taxon>
        <taxon>Flavobacteriia</taxon>
        <taxon>Flavobacteriales</taxon>
        <taxon>Flavobacteriaceae</taxon>
        <taxon>Psychroserpens</taxon>
    </lineage>
</organism>
<dbReference type="InterPro" id="IPR022409">
    <property type="entry name" value="PKD/Chitinase_dom"/>
</dbReference>
<dbReference type="OrthoDB" id="7794186at2"/>
<keyword evidence="2" id="KW-0812">Transmembrane</keyword>
<dbReference type="PROSITE" id="PS50093">
    <property type="entry name" value="PKD"/>
    <property type="match status" value="5"/>
</dbReference>
<feature type="domain" description="PKD" evidence="8">
    <location>
        <begin position="570"/>
        <end position="607"/>
    </location>
</feature>
<dbReference type="NCBIfam" id="TIGR04131">
    <property type="entry name" value="Bac_Flav_CTERM"/>
    <property type="match status" value="1"/>
</dbReference>
<feature type="domain" description="PKD" evidence="8">
    <location>
        <begin position="2413"/>
        <end position="2474"/>
    </location>
</feature>
<dbReference type="InterPro" id="IPR045828">
    <property type="entry name" value="PKD_Bacteroidetes"/>
</dbReference>
<feature type="domain" description="Ig-like" evidence="9">
    <location>
        <begin position="1226"/>
        <end position="1326"/>
    </location>
</feature>
<feature type="domain" description="PKD" evidence="8">
    <location>
        <begin position="36"/>
        <end position="90"/>
    </location>
</feature>
<dbReference type="InterPro" id="IPR000601">
    <property type="entry name" value="PKD_dom"/>
</dbReference>
<dbReference type="InterPro" id="IPR013783">
    <property type="entry name" value="Ig-like_fold"/>
</dbReference>
<dbReference type="CDD" id="cd00146">
    <property type="entry name" value="PKD"/>
    <property type="match status" value="3"/>
</dbReference>
<feature type="signal peptide" evidence="7">
    <location>
        <begin position="1"/>
        <end position="22"/>
    </location>
</feature>
<dbReference type="PANTHER" id="PTHR46730:SF4">
    <property type="entry name" value="POLYCYSTIC KIDNEY DISEASE PROTEIN 1-LIKE 1"/>
    <property type="match status" value="1"/>
</dbReference>
<name>A0A5C7B568_9FLAO</name>
<dbReference type="GO" id="GO:0005886">
    <property type="term" value="C:plasma membrane"/>
    <property type="evidence" value="ECO:0007669"/>
    <property type="project" value="TreeGrafter"/>
</dbReference>
<proteinExistence type="predicted"/>
<keyword evidence="7" id="KW-0732">Signal</keyword>
<evidence type="ECO:0000313" key="11">
    <source>
        <dbReference type="Proteomes" id="UP000321938"/>
    </source>
</evidence>
<comment type="subcellular location">
    <subcellularLocation>
        <location evidence="1">Membrane</location>
        <topology evidence="1">Multi-pass membrane protein</topology>
    </subcellularLocation>
</comment>
<keyword evidence="11" id="KW-1185">Reference proteome</keyword>
<dbReference type="EMBL" id="VOSB01000026">
    <property type="protein sequence ID" value="TXE15686.1"/>
    <property type="molecule type" value="Genomic_DNA"/>
</dbReference>
<evidence type="ECO:0000256" key="2">
    <source>
        <dbReference type="ARBA" id="ARBA00022692"/>
    </source>
</evidence>
<dbReference type="Pfam" id="PF13573">
    <property type="entry name" value="SprB"/>
    <property type="match status" value="5"/>
</dbReference>
<accession>A0A5C7B568</accession>
<dbReference type="STRING" id="1123037.GCA_000425305_03274"/>